<evidence type="ECO:0000313" key="2">
    <source>
        <dbReference type="EMBL" id="MBB4858479.1"/>
    </source>
</evidence>
<sequence>MTRPNTKGLSLSFLKLAPLAVISVLAACAQKVPPPPPPPVVVIPPQPQPPMGAPLNMRIPEVADDGTRKTVNTSVSTAQAVWNLRSAYNVAALNCVEPEYAPVLAGYKDFLKIHDKSLDKADADLKKNFNGAFGKSGTRERETYQTQVYNFFSVPPVKSTFCNAAMALATEMASVPAGQLEGYAPQGLAKIEAPFMAFFDAYDQYRADLAAWQAKYGGIVVVAPDQARNSTTTARPGPPAVQPQ</sequence>
<dbReference type="Proteomes" id="UP000555448">
    <property type="component" value="Unassembled WGS sequence"/>
</dbReference>
<gene>
    <name evidence="2" type="ORF">HNO88_001802</name>
</gene>
<evidence type="ECO:0008006" key="4">
    <source>
        <dbReference type="Google" id="ProtNLM"/>
    </source>
</evidence>
<name>A0A7W7K918_9SPHN</name>
<protein>
    <recommendedName>
        <fullName evidence="4">Lipoprotein</fullName>
    </recommendedName>
</protein>
<feature type="chain" id="PRO_5030999283" description="Lipoprotein" evidence="1">
    <location>
        <begin position="27"/>
        <end position="244"/>
    </location>
</feature>
<comment type="caution">
    <text evidence="2">The sequence shown here is derived from an EMBL/GenBank/DDBJ whole genome shotgun (WGS) entry which is preliminary data.</text>
</comment>
<organism evidence="2 3">
    <name type="scientific">Novosphingobium chloroacetimidivorans</name>
    <dbReference type="NCBI Taxonomy" id="1428314"/>
    <lineage>
        <taxon>Bacteria</taxon>
        <taxon>Pseudomonadati</taxon>
        <taxon>Pseudomonadota</taxon>
        <taxon>Alphaproteobacteria</taxon>
        <taxon>Sphingomonadales</taxon>
        <taxon>Sphingomonadaceae</taxon>
        <taxon>Novosphingobium</taxon>
    </lineage>
</organism>
<accession>A0A7W7K918</accession>
<proteinExistence type="predicted"/>
<feature type="signal peptide" evidence="1">
    <location>
        <begin position="1"/>
        <end position="26"/>
    </location>
</feature>
<dbReference type="AlphaFoldDB" id="A0A7W7K918"/>
<dbReference type="PROSITE" id="PS51257">
    <property type="entry name" value="PROKAR_LIPOPROTEIN"/>
    <property type="match status" value="1"/>
</dbReference>
<dbReference type="RefSeq" id="WP_312857027.1">
    <property type="nucleotide sequence ID" value="NZ_JACHLR010000006.1"/>
</dbReference>
<keyword evidence="3" id="KW-1185">Reference proteome</keyword>
<evidence type="ECO:0000313" key="3">
    <source>
        <dbReference type="Proteomes" id="UP000555448"/>
    </source>
</evidence>
<evidence type="ECO:0000256" key="1">
    <source>
        <dbReference type="SAM" id="SignalP"/>
    </source>
</evidence>
<keyword evidence="1" id="KW-0732">Signal</keyword>
<reference evidence="2 3" key="1">
    <citation type="submission" date="2020-08" db="EMBL/GenBank/DDBJ databases">
        <title>Functional genomics of gut bacteria from endangered species of beetles.</title>
        <authorList>
            <person name="Carlos-Shanley C."/>
        </authorList>
    </citation>
    <scope>NUCLEOTIDE SEQUENCE [LARGE SCALE GENOMIC DNA]</scope>
    <source>
        <strain evidence="2 3">S00245</strain>
    </source>
</reference>
<dbReference type="EMBL" id="JACHLR010000006">
    <property type="protein sequence ID" value="MBB4858479.1"/>
    <property type="molecule type" value="Genomic_DNA"/>
</dbReference>